<dbReference type="EMBL" id="FNHE01000002">
    <property type="protein sequence ID" value="SDL89626.1"/>
    <property type="molecule type" value="Genomic_DNA"/>
</dbReference>
<evidence type="ECO:0000313" key="2">
    <source>
        <dbReference type="EMBL" id="SDL89626.1"/>
    </source>
</evidence>
<dbReference type="STRING" id="1137991.SAMN05660642_01170"/>
<dbReference type="GO" id="GO:0046872">
    <property type="term" value="F:metal ion binding"/>
    <property type="evidence" value="ECO:0007669"/>
    <property type="project" value="InterPro"/>
</dbReference>
<protein>
    <submittedName>
        <fullName evidence="2">TIGR03083 family protein</fullName>
    </submittedName>
</protein>
<dbReference type="OrthoDB" id="5178565at2"/>
<dbReference type="Gene3D" id="1.20.120.450">
    <property type="entry name" value="dinb family like domain"/>
    <property type="match status" value="1"/>
</dbReference>
<dbReference type="InterPro" id="IPR034660">
    <property type="entry name" value="DinB/YfiT-like"/>
</dbReference>
<dbReference type="NCBIfam" id="TIGR03083">
    <property type="entry name" value="maleylpyruvate isomerase family mycothiol-dependent enzyme"/>
    <property type="match status" value="1"/>
</dbReference>
<dbReference type="RefSeq" id="WP_091214986.1">
    <property type="nucleotide sequence ID" value="NZ_FNHE01000002.1"/>
</dbReference>
<accession>A0A1G9NSP6</accession>
<evidence type="ECO:0000259" key="1">
    <source>
        <dbReference type="Pfam" id="PF11716"/>
    </source>
</evidence>
<dbReference type="AlphaFoldDB" id="A0A1G9NSP6"/>
<dbReference type="InterPro" id="IPR024344">
    <property type="entry name" value="MDMPI_metal-binding"/>
</dbReference>
<organism evidence="2 3">
    <name type="scientific">Geodermatophilus siccatus</name>
    <dbReference type="NCBI Taxonomy" id="1137991"/>
    <lineage>
        <taxon>Bacteria</taxon>
        <taxon>Bacillati</taxon>
        <taxon>Actinomycetota</taxon>
        <taxon>Actinomycetes</taxon>
        <taxon>Geodermatophilales</taxon>
        <taxon>Geodermatophilaceae</taxon>
        <taxon>Geodermatophilus</taxon>
    </lineage>
</organism>
<keyword evidence="3" id="KW-1185">Reference proteome</keyword>
<gene>
    <name evidence="2" type="ORF">SAMN05660642_01170</name>
</gene>
<dbReference type="InterPro" id="IPR017517">
    <property type="entry name" value="Maleyloyr_isom"/>
</dbReference>
<dbReference type="Pfam" id="PF11716">
    <property type="entry name" value="MDMPI_N"/>
    <property type="match status" value="1"/>
</dbReference>
<proteinExistence type="predicted"/>
<reference evidence="3" key="1">
    <citation type="submission" date="2016-10" db="EMBL/GenBank/DDBJ databases">
        <authorList>
            <person name="Varghese N."/>
            <person name="Submissions S."/>
        </authorList>
    </citation>
    <scope>NUCLEOTIDE SEQUENCE [LARGE SCALE GENOMIC DNA]</scope>
    <source>
        <strain evidence="3">DSM 45419</strain>
    </source>
</reference>
<feature type="domain" description="Mycothiol-dependent maleylpyruvate isomerase metal-binding" evidence="1">
    <location>
        <begin position="12"/>
        <end position="112"/>
    </location>
</feature>
<dbReference type="Proteomes" id="UP000198680">
    <property type="component" value="Unassembled WGS sequence"/>
</dbReference>
<evidence type="ECO:0000313" key="3">
    <source>
        <dbReference type="Proteomes" id="UP000198680"/>
    </source>
</evidence>
<name>A0A1G9NSP6_9ACTN</name>
<sequence length="214" mass="23143">MTMTRDDVELRVRRERDRLLPVLEGLDADGWRTPSLCAGWTVRDLVVHLLMPYELSVPRFLALMVRSGLRFDRAADRWARRDPRSPAQVVAALRDTEHLRFEAGPGAPAEAPLSHLVIHAQDVYRPLGVPSPTDPEDAGIALGQLTGRRALAPGLLDGLAFTATDTDWRHGSGLPVSGPATALLSTLAGRPAALDDLTGEGVPEARARLRSAAT</sequence>
<dbReference type="SUPFAM" id="SSF109854">
    <property type="entry name" value="DinB/YfiT-like putative metalloenzymes"/>
    <property type="match status" value="1"/>
</dbReference>